<proteinExistence type="predicted"/>
<evidence type="ECO:0000313" key="3">
    <source>
        <dbReference type="EMBL" id="KRZ43080.1"/>
    </source>
</evidence>
<reference evidence="4 5" key="1">
    <citation type="submission" date="2015-01" db="EMBL/GenBank/DDBJ databases">
        <title>Evolution of Trichinella species and genotypes.</title>
        <authorList>
            <person name="Korhonen P.K."/>
            <person name="Edoardo P."/>
            <person name="Giuseppe L.R."/>
            <person name="Gasser R.B."/>
        </authorList>
    </citation>
    <scope>NUCLEOTIDE SEQUENCE [LARGE SCALE GENOMIC DNA]</scope>
    <source>
        <strain evidence="1">ISS13</strain>
        <strain evidence="3">ISS176</strain>
        <strain evidence="2">ISS588</strain>
    </source>
</reference>
<keyword evidence="5" id="KW-1185">Reference proteome</keyword>
<dbReference type="AlphaFoldDB" id="A0A0V1IYU9"/>
<dbReference type="Proteomes" id="UP000054805">
    <property type="component" value="Unassembled WGS sequence"/>
</dbReference>
<organism evidence="2 5">
    <name type="scientific">Trichinella pseudospiralis</name>
    <name type="common">Parasitic roundworm</name>
    <dbReference type="NCBI Taxonomy" id="6337"/>
    <lineage>
        <taxon>Eukaryota</taxon>
        <taxon>Metazoa</taxon>
        <taxon>Ecdysozoa</taxon>
        <taxon>Nematoda</taxon>
        <taxon>Enoplea</taxon>
        <taxon>Dorylaimia</taxon>
        <taxon>Trichinellida</taxon>
        <taxon>Trichinellidae</taxon>
        <taxon>Trichinella</taxon>
    </lineage>
</organism>
<evidence type="ECO:0000313" key="1">
    <source>
        <dbReference type="EMBL" id="KRY66779.1"/>
    </source>
</evidence>
<dbReference type="EMBL" id="JYDR01000157">
    <property type="protein sequence ID" value="KRY66779.1"/>
    <property type="molecule type" value="Genomic_DNA"/>
</dbReference>
<evidence type="ECO:0000313" key="5">
    <source>
        <dbReference type="Proteomes" id="UP000054805"/>
    </source>
</evidence>
<gene>
    <name evidence="1" type="ORF">T4A_3736</name>
    <name evidence="2" type="ORF">T4B_9022</name>
    <name evidence="3" type="ORF">T4C_8847</name>
</gene>
<evidence type="ECO:0000313" key="2">
    <source>
        <dbReference type="EMBL" id="KRZ27899.1"/>
    </source>
</evidence>
<protein>
    <submittedName>
        <fullName evidence="2">Uncharacterized protein</fullName>
    </submittedName>
</protein>
<dbReference type="EMBL" id="JYDS01000065">
    <property type="protein sequence ID" value="KRZ27899.1"/>
    <property type="molecule type" value="Genomic_DNA"/>
</dbReference>
<evidence type="ECO:0000313" key="4">
    <source>
        <dbReference type="Proteomes" id="UP000054632"/>
    </source>
</evidence>
<dbReference type="Proteomes" id="UP000054826">
    <property type="component" value="Unassembled WGS sequence"/>
</dbReference>
<dbReference type="EMBL" id="JYDV01000011">
    <property type="protein sequence ID" value="KRZ43080.1"/>
    <property type="molecule type" value="Genomic_DNA"/>
</dbReference>
<name>A0A0V1IYU9_TRIPS</name>
<accession>A0A0V1IYU9</accession>
<dbReference type="Proteomes" id="UP000054632">
    <property type="component" value="Unassembled WGS sequence"/>
</dbReference>
<sequence>MIGQTVAQGDVITSETGRSRVACHHAITIGNSLLHEGQCCRGTFPVDDLMTDGPVESAPFISDLFDLMMNMISTLVAENRNTEIEFLDKVRIERYTLQQFKVINNLYQEAKLTVACIKNSLAVNCCKYYITVKRFPFETAYQIHPVFLYKVSKKDQSYKIFLASANDVCNYHVKILSDESVKEERCNLPMPWINNGKE</sequence>
<comment type="caution">
    <text evidence="2">The sequence shown here is derived from an EMBL/GenBank/DDBJ whole genome shotgun (WGS) entry which is preliminary data.</text>
</comment>